<reference evidence="3 4" key="1">
    <citation type="submission" date="2018-12" db="EMBL/GenBank/DDBJ databases">
        <authorList>
            <consortium name="Pathogen Informatics"/>
        </authorList>
    </citation>
    <scope>NUCLEOTIDE SEQUENCE [LARGE SCALE GENOMIC DNA]</scope>
    <source>
        <strain evidence="3 4">NCTC10951</strain>
    </source>
</reference>
<dbReference type="RefSeq" id="WP_126413760.1">
    <property type="nucleotide sequence ID" value="NZ_JASPER010000021.1"/>
</dbReference>
<dbReference type="Proteomes" id="UP000268658">
    <property type="component" value="Chromosome"/>
</dbReference>
<evidence type="ECO:0000256" key="1">
    <source>
        <dbReference type="SAM" id="MobiDB-lite"/>
    </source>
</evidence>
<evidence type="ECO:0000313" key="3">
    <source>
        <dbReference type="EMBL" id="VEI15297.1"/>
    </source>
</evidence>
<keyword evidence="2" id="KW-0472">Membrane</keyword>
<proteinExistence type="predicted"/>
<organism evidence="3 4">
    <name type="scientific">Actinomyces viscosus</name>
    <dbReference type="NCBI Taxonomy" id="1656"/>
    <lineage>
        <taxon>Bacteria</taxon>
        <taxon>Bacillati</taxon>
        <taxon>Actinomycetota</taxon>
        <taxon>Actinomycetes</taxon>
        <taxon>Actinomycetales</taxon>
        <taxon>Actinomycetaceae</taxon>
        <taxon>Actinomyces</taxon>
    </lineage>
</organism>
<keyword evidence="2" id="KW-1133">Transmembrane helix</keyword>
<keyword evidence="2" id="KW-0812">Transmembrane</keyword>
<dbReference type="OrthoDB" id="3260110at2"/>
<accession>A0A3S4X8U9</accession>
<dbReference type="KEGG" id="avc:NCTC10951_01088"/>
<protein>
    <submittedName>
        <fullName evidence="3">Uncharacterized protein</fullName>
    </submittedName>
</protein>
<name>A0A3S4X8U9_ACTVI</name>
<feature type="region of interest" description="Disordered" evidence="1">
    <location>
        <begin position="1"/>
        <end position="36"/>
    </location>
</feature>
<dbReference type="AlphaFoldDB" id="A0A3S4X8U9"/>
<gene>
    <name evidence="3" type="ORF">NCTC10951_01088</name>
</gene>
<evidence type="ECO:0000256" key="2">
    <source>
        <dbReference type="SAM" id="Phobius"/>
    </source>
</evidence>
<evidence type="ECO:0000313" key="4">
    <source>
        <dbReference type="Proteomes" id="UP000268658"/>
    </source>
</evidence>
<dbReference type="EMBL" id="LR134477">
    <property type="protein sequence ID" value="VEI15297.1"/>
    <property type="molecule type" value="Genomic_DNA"/>
</dbReference>
<feature type="transmembrane region" description="Helical" evidence="2">
    <location>
        <begin position="55"/>
        <end position="77"/>
    </location>
</feature>
<sequence>MSATATARVTRPIATRRTAQASGSTGTQGRTEAGSVNRPQLRAISGASRATSSSLPFLTLIIMVLAGALIASMLLNAKMADTAYRMKEKQVELNVAEDHVETLRTQVQEASAPDALASRAKELGMVPAAAPGVVDVDKGQLTEGTPAQAAKAGQAGK</sequence>
<feature type="compositionally biased region" description="Polar residues" evidence="1">
    <location>
        <begin position="17"/>
        <end position="30"/>
    </location>
</feature>